<comment type="caution">
    <text evidence="1">The sequence shown here is derived from an EMBL/GenBank/DDBJ whole genome shotgun (WGS) entry which is preliminary data.</text>
</comment>
<proteinExistence type="predicted"/>
<protein>
    <submittedName>
        <fullName evidence="1">Uncharacterized protein</fullName>
    </submittedName>
</protein>
<gene>
    <name evidence="1" type="ORF">J4734_12000</name>
</gene>
<name>A0A939NNZ3_KLEPN</name>
<dbReference type="EMBL" id="JAGETO010000041">
    <property type="protein sequence ID" value="MBO2029271.1"/>
    <property type="molecule type" value="Genomic_DNA"/>
</dbReference>
<dbReference type="Proteomes" id="UP000664620">
    <property type="component" value="Unassembled WGS sequence"/>
</dbReference>
<sequence length="57" mass="6772">MKNIIIDIVPAEMIFRQPKAVNLRSPQRHLTQLQRGRAEGSFHLPPRLCRRRDVRRV</sequence>
<accession>A0A939NNZ3</accession>
<reference evidence="1" key="1">
    <citation type="submission" date="2021-03" db="EMBL/GenBank/DDBJ databases">
        <title>Molecular epidemiology and mechanisms of colistin and carbapenem resistance in Enterobacteriaceae from clinical isolates, the environment and porcine samples in Pretoria, South Africa.</title>
        <authorList>
            <person name="Bogoshi D."/>
            <person name="Mbelle N.M."/>
            <person name="Naidoo V."/>
            <person name="Osei Sekyere J."/>
        </authorList>
    </citation>
    <scope>NUCLEOTIDE SEQUENCE</scope>
    <source>
        <strain evidence="1">C034</strain>
    </source>
</reference>
<evidence type="ECO:0000313" key="2">
    <source>
        <dbReference type="Proteomes" id="UP000664620"/>
    </source>
</evidence>
<organism evidence="1 2">
    <name type="scientific">Klebsiella pneumoniae</name>
    <dbReference type="NCBI Taxonomy" id="573"/>
    <lineage>
        <taxon>Bacteria</taxon>
        <taxon>Pseudomonadati</taxon>
        <taxon>Pseudomonadota</taxon>
        <taxon>Gammaproteobacteria</taxon>
        <taxon>Enterobacterales</taxon>
        <taxon>Enterobacteriaceae</taxon>
        <taxon>Klebsiella/Raoultella group</taxon>
        <taxon>Klebsiella</taxon>
        <taxon>Klebsiella pneumoniae complex</taxon>
    </lineage>
</organism>
<dbReference type="AlphaFoldDB" id="A0A939NNZ3"/>
<evidence type="ECO:0000313" key="1">
    <source>
        <dbReference type="EMBL" id="MBO2029271.1"/>
    </source>
</evidence>